<comment type="caution">
    <text evidence="1">The sequence shown here is derived from an EMBL/GenBank/DDBJ whole genome shotgun (WGS) entry which is preliminary data.</text>
</comment>
<evidence type="ECO:0000313" key="1">
    <source>
        <dbReference type="EMBL" id="PKI74141.1"/>
    </source>
</evidence>
<evidence type="ECO:0000313" key="2">
    <source>
        <dbReference type="Proteomes" id="UP000233551"/>
    </source>
</evidence>
<dbReference type="Proteomes" id="UP000233551">
    <property type="component" value="Unassembled WGS sequence"/>
</dbReference>
<dbReference type="EMBL" id="PGOL01000223">
    <property type="protein sequence ID" value="PKI74141.1"/>
    <property type="molecule type" value="Genomic_DNA"/>
</dbReference>
<dbReference type="AlphaFoldDB" id="A0A2I0L081"/>
<sequence>MSLARALRRASVTVRVPVRAFVQRQSPRGSSCSRHRKHLCAHRAPRTFFRVHACTHAPVTRRMSARASARLSPRVQVPVTARQSSCLCA</sequence>
<name>A0A2I0L081_PUNGR</name>
<organism evidence="1 2">
    <name type="scientific">Punica granatum</name>
    <name type="common">Pomegranate</name>
    <dbReference type="NCBI Taxonomy" id="22663"/>
    <lineage>
        <taxon>Eukaryota</taxon>
        <taxon>Viridiplantae</taxon>
        <taxon>Streptophyta</taxon>
        <taxon>Embryophyta</taxon>
        <taxon>Tracheophyta</taxon>
        <taxon>Spermatophyta</taxon>
        <taxon>Magnoliopsida</taxon>
        <taxon>eudicotyledons</taxon>
        <taxon>Gunneridae</taxon>
        <taxon>Pentapetalae</taxon>
        <taxon>rosids</taxon>
        <taxon>malvids</taxon>
        <taxon>Myrtales</taxon>
        <taxon>Lythraceae</taxon>
        <taxon>Punica</taxon>
    </lineage>
</organism>
<reference evidence="1 2" key="1">
    <citation type="submission" date="2017-11" db="EMBL/GenBank/DDBJ databases">
        <title>De-novo sequencing of pomegranate (Punica granatum L.) genome.</title>
        <authorList>
            <person name="Akparov Z."/>
            <person name="Amiraslanov A."/>
            <person name="Hajiyeva S."/>
            <person name="Abbasov M."/>
            <person name="Kaur K."/>
            <person name="Hamwieh A."/>
            <person name="Solovyev V."/>
            <person name="Salamov A."/>
            <person name="Braich B."/>
            <person name="Kosarev P."/>
            <person name="Mahmoud A."/>
            <person name="Hajiyev E."/>
            <person name="Babayeva S."/>
            <person name="Izzatullayeva V."/>
            <person name="Mammadov A."/>
            <person name="Mammadov A."/>
            <person name="Sharifova S."/>
            <person name="Ojaghi J."/>
            <person name="Eynullazada K."/>
            <person name="Bayramov B."/>
            <person name="Abdulazimova A."/>
            <person name="Shahmuradov I."/>
        </authorList>
    </citation>
    <scope>NUCLEOTIDE SEQUENCE [LARGE SCALE GENOMIC DNA]</scope>
    <source>
        <strain evidence="2">cv. AG2017</strain>
        <tissue evidence="1">Leaf</tissue>
    </source>
</reference>
<protein>
    <submittedName>
        <fullName evidence="1">Uncharacterized protein</fullName>
    </submittedName>
</protein>
<gene>
    <name evidence="1" type="ORF">CRG98_005470</name>
</gene>
<accession>A0A2I0L081</accession>
<proteinExistence type="predicted"/>
<keyword evidence="2" id="KW-1185">Reference proteome</keyword>